<name>A0A2K1QLD7_9PEZI</name>
<sequence>MPRRSPDAPKSKGQAQGRSSAQVPSATDPATSRSTIRRRPRNVPRTQPRDIRFVGQELENDHSSASTRWTQEQLDQLLQMRSEGRHHANIAATLGRTPLACRLQLFQHNRRTERARLAEAEKNGETDEPAGKDMQDADVAAMDPTDHARQNPDHPVSHYSAPEYNNYTTRNPANGGSAAGDAESPSSTSAGFDALVQAALSTKNAAPSPLPVRRNTGRGSGLPKLTEAEARRHRDSIAVSTSQEVQHLQGWRPAAYNPFSQESPQGTIPGLPSLMDPNEAHRMRVPLSLQRTPTLSASPALVLLDSVTIESGTDGQEEGNLSPLTKFEWSEFLRRATEPSSRNDKEHEEKDRRKTR</sequence>
<feature type="compositionally biased region" description="Basic and acidic residues" evidence="1">
    <location>
        <begin position="226"/>
        <end position="236"/>
    </location>
</feature>
<feature type="compositionally biased region" description="Basic and acidic residues" evidence="1">
    <location>
        <begin position="1"/>
        <end position="10"/>
    </location>
</feature>
<organism evidence="2 3">
    <name type="scientific">Sphaceloma murrayae</name>
    <dbReference type="NCBI Taxonomy" id="2082308"/>
    <lineage>
        <taxon>Eukaryota</taxon>
        <taxon>Fungi</taxon>
        <taxon>Dikarya</taxon>
        <taxon>Ascomycota</taxon>
        <taxon>Pezizomycotina</taxon>
        <taxon>Dothideomycetes</taxon>
        <taxon>Dothideomycetidae</taxon>
        <taxon>Myriangiales</taxon>
        <taxon>Elsinoaceae</taxon>
        <taxon>Sphaceloma</taxon>
    </lineage>
</organism>
<proteinExistence type="predicted"/>
<evidence type="ECO:0000313" key="3">
    <source>
        <dbReference type="Proteomes" id="UP000243797"/>
    </source>
</evidence>
<accession>A0A2K1QLD7</accession>
<evidence type="ECO:0000256" key="1">
    <source>
        <dbReference type="SAM" id="MobiDB-lite"/>
    </source>
</evidence>
<protein>
    <submittedName>
        <fullName evidence="2">Thymidylate synthase</fullName>
    </submittedName>
</protein>
<gene>
    <name evidence="2" type="ORF">CAC42_4152</name>
</gene>
<feature type="region of interest" description="Disordered" evidence="1">
    <location>
        <begin position="144"/>
        <end position="189"/>
    </location>
</feature>
<dbReference type="Proteomes" id="UP000243797">
    <property type="component" value="Unassembled WGS sequence"/>
</dbReference>
<feature type="region of interest" description="Disordered" evidence="1">
    <location>
        <begin position="1"/>
        <end position="51"/>
    </location>
</feature>
<dbReference type="AlphaFoldDB" id="A0A2K1QLD7"/>
<reference evidence="2 3" key="1">
    <citation type="submission" date="2017-06" db="EMBL/GenBank/DDBJ databases">
        <title>Draft genome sequence of a variant of Elsinoe murrayae.</title>
        <authorList>
            <person name="Cheng Q."/>
        </authorList>
    </citation>
    <scope>NUCLEOTIDE SEQUENCE [LARGE SCALE GENOMIC DNA]</scope>
    <source>
        <strain evidence="2 3">CQ-2017a</strain>
    </source>
</reference>
<evidence type="ECO:0000313" key="2">
    <source>
        <dbReference type="EMBL" id="PNS15700.1"/>
    </source>
</evidence>
<comment type="caution">
    <text evidence="2">The sequence shown here is derived from an EMBL/GenBank/DDBJ whole genome shotgun (WGS) entry which is preliminary data.</text>
</comment>
<dbReference type="EMBL" id="NKHZ01000068">
    <property type="protein sequence ID" value="PNS15700.1"/>
    <property type="molecule type" value="Genomic_DNA"/>
</dbReference>
<dbReference type="InParanoid" id="A0A2K1QLD7"/>
<feature type="region of interest" description="Disordered" evidence="1">
    <location>
        <begin position="203"/>
        <end position="279"/>
    </location>
</feature>
<feature type="region of interest" description="Disordered" evidence="1">
    <location>
        <begin position="334"/>
        <end position="356"/>
    </location>
</feature>
<feature type="compositionally biased region" description="Polar residues" evidence="1">
    <location>
        <begin position="163"/>
        <end position="174"/>
    </location>
</feature>
<feature type="compositionally biased region" description="Basic and acidic residues" evidence="1">
    <location>
        <begin position="144"/>
        <end position="156"/>
    </location>
</feature>
<keyword evidence="3" id="KW-1185">Reference proteome</keyword>
<feature type="compositionally biased region" description="Polar residues" evidence="1">
    <location>
        <begin position="13"/>
        <end position="34"/>
    </location>
</feature>